<organism evidence="2 3">
    <name type="scientific">Ficus carica</name>
    <name type="common">Common fig</name>
    <dbReference type="NCBI Taxonomy" id="3494"/>
    <lineage>
        <taxon>Eukaryota</taxon>
        <taxon>Viridiplantae</taxon>
        <taxon>Streptophyta</taxon>
        <taxon>Embryophyta</taxon>
        <taxon>Tracheophyta</taxon>
        <taxon>Spermatophyta</taxon>
        <taxon>Magnoliopsida</taxon>
        <taxon>eudicotyledons</taxon>
        <taxon>Gunneridae</taxon>
        <taxon>Pentapetalae</taxon>
        <taxon>rosids</taxon>
        <taxon>fabids</taxon>
        <taxon>Rosales</taxon>
        <taxon>Moraceae</taxon>
        <taxon>Ficeae</taxon>
        <taxon>Ficus</taxon>
    </lineage>
</organism>
<keyword evidence="3" id="KW-1185">Reference proteome</keyword>
<sequence length="74" mass="8027">MPDFREREKGGEREAARSGGGSGRAGEFERRARSEVGGERKREVRGVEDGGGDGGEEGWLNMEIEIFAITTGLK</sequence>
<evidence type="ECO:0000256" key="1">
    <source>
        <dbReference type="SAM" id="MobiDB-lite"/>
    </source>
</evidence>
<accession>A0AA88AME2</accession>
<dbReference type="Proteomes" id="UP001187192">
    <property type="component" value="Unassembled WGS sequence"/>
</dbReference>
<name>A0AA88AME2_FICCA</name>
<feature type="compositionally biased region" description="Basic and acidic residues" evidence="1">
    <location>
        <begin position="26"/>
        <end position="48"/>
    </location>
</feature>
<dbReference type="EMBL" id="BTGU01000014">
    <property type="protein sequence ID" value="GMN42576.1"/>
    <property type="molecule type" value="Genomic_DNA"/>
</dbReference>
<evidence type="ECO:0000313" key="2">
    <source>
        <dbReference type="EMBL" id="GMN42576.1"/>
    </source>
</evidence>
<dbReference type="AlphaFoldDB" id="A0AA88AME2"/>
<protein>
    <submittedName>
        <fullName evidence="2">Uncharacterized protein</fullName>
    </submittedName>
</protein>
<proteinExistence type="predicted"/>
<feature type="region of interest" description="Disordered" evidence="1">
    <location>
        <begin position="1"/>
        <end position="59"/>
    </location>
</feature>
<comment type="caution">
    <text evidence="2">The sequence shown here is derived from an EMBL/GenBank/DDBJ whole genome shotgun (WGS) entry which is preliminary data.</text>
</comment>
<feature type="compositionally biased region" description="Basic and acidic residues" evidence="1">
    <location>
        <begin position="1"/>
        <end position="16"/>
    </location>
</feature>
<gene>
    <name evidence="2" type="ORF">TIFTF001_011796</name>
</gene>
<reference evidence="2" key="1">
    <citation type="submission" date="2023-07" db="EMBL/GenBank/DDBJ databases">
        <title>draft genome sequence of fig (Ficus carica).</title>
        <authorList>
            <person name="Takahashi T."/>
            <person name="Nishimura K."/>
        </authorList>
    </citation>
    <scope>NUCLEOTIDE SEQUENCE</scope>
</reference>
<evidence type="ECO:0000313" key="3">
    <source>
        <dbReference type="Proteomes" id="UP001187192"/>
    </source>
</evidence>